<reference evidence="3 5" key="2">
    <citation type="submission" date="2018-06" db="EMBL/GenBank/DDBJ databases">
        <title>Carbapenemase-producing Enterobacteriaceae present in wastewater treatment plant effluent and nearby surface waters in the US.</title>
        <authorList>
            <person name="Mathys D.A."/>
            <person name="Mollenkopf D.F."/>
            <person name="Feicht S.M."/>
            <person name="Adams R.J."/>
            <person name="Albers A.L."/>
            <person name="Grooters S.V."/>
            <person name="Stuever D.M."/>
            <person name="Daniels J.B."/>
            <person name="Wittum T.E."/>
        </authorList>
    </citation>
    <scope>NUCLEOTIDE SEQUENCE [LARGE SCALE GENOMIC DNA]</scope>
    <source>
        <strain evidence="3 5">GEO_4_Eff_A</strain>
    </source>
</reference>
<feature type="transmembrane region" description="Helical" evidence="1">
    <location>
        <begin position="35"/>
        <end position="55"/>
    </location>
</feature>
<protein>
    <submittedName>
        <fullName evidence="2">Uncharacterized protein</fullName>
    </submittedName>
</protein>
<dbReference type="Proteomes" id="UP000076008">
    <property type="component" value="Unassembled WGS sequence"/>
</dbReference>
<dbReference type="Proteomes" id="UP000290875">
    <property type="component" value="Unassembled WGS sequence"/>
</dbReference>
<evidence type="ECO:0000313" key="3">
    <source>
        <dbReference type="EMBL" id="RXW28051.1"/>
    </source>
</evidence>
<accession>A0A144VI86</accession>
<evidence type="ECO:0000313" key="4">
    <source>
        <dbReference type="Proteomes" id="UP000076008"/>
    </source>
</evidence>
<dbReference type="EMBL" id="QJSL01000014">
    <property type="protein sequence ID" value="RXW28051.1"/>
    <property type="molecule type" value="Genomic_DNA"/>
</dbReference>
<name>A0A144VI86_ENTCL</name>
<reference evidence="2 4" key="1">
    <citation type="submission" date="2016-03" db="EMBL/GenBank/DDBJ databases">
        <authorList>
            <consortium name="Pathogen Informatics"/>
        </authorList>
    </citation>
    <scope>NUCLEOTIDE SEQUENCE [LARGE SCALE GENOMIC DNA]</scope>
    <source>
        <strain evidence="2">E1252</strain>
        <strain evidence="4">e1252</strain>
    </source>
</reference>
<gene>
    <name evidence="3" type="ORF">DM877_15155</name>
    <name evidence="2" type="ORF">SAMEA2273318_04978</name>
</gene>
<keyword evidence="1" id="KW-0812">Transmembrane</keyword>
<keyword evidence="1" id="KW-0472">Membrane</keyword>
<evidence type="ECO:0000313" key="5">
    <source>
        <dbReference type="Proteomes" id="UP000290875"/>
    </source>
</evidence>
<dbReference type="RefSeq" id="WP_032951190.1">
    <property type="nucleotide sequence ID" value="NZ_CP039319.1"/>
</dbReference>
<sequence length="68" mass="7416">MELSTISEALIGGLVGGTIAAGSIRVLFIPEKFEWILLACVVLATVVTFFFGHSIPNPFMMISNMYSY</sequence>
<organism evidence="2 4">
    <name type="scientific">Enterobacter cloacae</name>
    <dbReference type="NCBI Taxonomy" id="550"/>
    <lineage>
        <taxon>Bacteria</taxon>
        <taxon>Pseudomonadati</taxon>
        <taxon>Pseudomonadota</taxon>
        <taxon>Gammaproteobacteria</taxon>
        <taxon>Enterobacterales</taxon>
        <taxon>Enterobacteriaceae</taxon>
        <taxon>Enterobacter</taxon>
        <taxon>Enterobacter cloacae complex</taxon>
    </lineage>
</organism>
<evidence type="ECO:0000256" key="1">
    <source>
        <dbReference type="SAM" id="Phobius"/>
    </source>
</evidence>
<feature type="transmembrane region" description="Helical" evidence="1">
    <location>
        <begin position="6"/>
        <end position="28"/>
    </location>
</feature>
<proteinExistence type="predicted"/>
<keyword evidence="1" id="KW-1133">Transmembrane helix</keyword>
<dbReference type="EMBL" id="FJXR01000063">
    <property type="protein sequence ID" value="CZW51141.1"/>
    <property type="molecule type" value="Genomic_DNA"/>
</dbReference>
<dbReference type="AlphaFoldDB" id="A0A144VI86"/>
<evidence type="ECO:0000313" key="2">
    <source>
        <dbReference type="EMBL" id="CZW51141.1"/>
    </source>
</evidence>